<keyword evidence="2" id="KW-1185">Reference proteome</keyword>
<reference evidence="1 2" key="1">
    <citation type="submission" date="2017-05" db="EMBL/GenBank/DDBJ databases">
        <title>Vagococcus spp. assemblies.</title>
        <authorList>
            <person name="Gulvik C.A."/>
        </authorList>
    </citation>
    <scope>NUCLEOTIDE SEQUENCE [LARGE SCALE GENOMIC DNA]</scope>
    <source>
        <strain evidence="1 2">SS1995</strain>
    </source>
</reference>
<proteinExistence type="predicted"/>
<comment type="caution">
    <text evidence="1">The sequence shown here is derived from an EMBL/GenBank/DDBJ whole genome shotgun (WGS) entry which is preliminary data.</text>
</comment>
<sequence length="114" mass="13377">MDLAFFVVNFGYTKSDYMALTETEKAFIRKEYERKTINDATYLRDAVFNAVSNAMRKKNAKFQELFKKKQAKADIEFNENAMSVVLEVEERDGKDWVKQIYKANGLMKPRREGD</sequence>
<name>A0A429ZWX6_9ENTE</name>
<organism evidence="1 2">
    <name type="scientific">Vagococcus vulneris</name>
    <dbReference type="NCBI Taxonomy" id="1977869"/>
    <lineage>
        <taxon>Bacteria</taxon>
        <taxon>Bacillati</taxon>
        <taxon>Bacillota</taxon>
        <taxon>Bacilli</taxon>
        <taxon>Lactobacillales</taxon>
        <taxon>Enterococcaceae</taxon>
        <taxon>Vagococcus</taxon>
    </lineage>
</organism>
<dbReference type="EMBL" id="NGJS01000011">
    <property type="protein sequence ID" value="RST98322.1"/>
    <property type="molecule type" value="Genomic_DNA"/>
</dbReference>
<dbReference type="Proteomes" id="UP000287857">
    <property type="component" value="Unassembled WGS sequence"/>
</dbReference>
<dbReference type="AlphaFoldDB" id="A0A429ZWX6"/>
<evidence type="ECO:0000313" key="1">
    <source>
        <dbReference type="EMBL" id="RST98322.1"/>
    </source>
</evidence>
<dbReference type="OrthoDB" id="2877966at2"/>
<protein>
    <submittedName>
        <fullName evidence="1">Phenylalanine racemase</fullName>
    </submittedName>
</protein>
<accession>A0A429ZWX6</accession>
<evidence type="ECO:0000313" key="2">
    <source>
        <dbReference type="Proteomes" id="UP000287857"/>
    </source>
</evidence>
<gene>
    <name evidence="1" type="ORF">CBF37_08065</name>
</gene>